<dbReference type="EMBL" id="DF973260">
    <property type="protein sequence ID" value="GAU22999.1"/>
    <property type="molecule type" value="Genomic_DNA"/>
</dbReference>
<dbReference type="AlphaFoldDB" id="A0A2Z6MVJ6"/>
<dbReference type="SUPFAM" id="SSF56219">
    <property type="entry name" value="DNase I-like"/>
    <property type="match status" value="1"/>
</dbReference>
<name>A0A2Z6MVJ6_TRISU</name>
<organism evidence="3 4">
    <name type="scientific">Trifolium subterraneum</name>
    <name type="common">Subterranean clover</name>
    <dbReference type="NCBI Taxonomy" id="3900"/>
    <lineage>
        <taxon>Eukaryota</taxon>
        <taxon>Viridiplantae</taxon>
        <taxon>Streptophyta</taxon>
        <taxon>Embryophyta</taxon>
        <taxon>Tracheophyta</taxon>
        <taxon>Spermatophyta</taxon>
        <taxon>Magnoliopsida</taxon>
        <taxon>eudicotyledons</taxon>
        <taxon>Gunneridae</taxon>
        <taxon>Pentapetalae</taxon>
        <taxon>rosids</taxon>
        <taxon>fabids</taxon>
        <taxon>Fabales</taxon>
        <taxon>Fabaceae</taxon>
        <taxon>Papilionoideae</taxon>
        <taxon>50 kb inversion clade</taxon>
        <taxon>NPAAA clade</taxon>
        <taxon>Hologalegina</taxon>
        <taxon>IRL clade</taxon>
        <taxon>Trifolieae</taxon>
        <taxon>Trifolium</taxon>
    </lineage>
</organism>
<keyword evidence="1" id="KW-0472">Membrane</keyword>
<reference evidence="4" key="1">
    <citation type="journal article" date="2017" name="Front. Plant Sci.">
        <title>Climate Clever Clovers: New Paradigm to Reduce the Environmental Footprint of Ruminants by Breeding Low Methanogenic Forages Utilizing Haplotype Variation.</title>
        <authorList>
            <person name="Kaur P."/>
            <person name="Appels R."/>
            <person name="Bayer P.E."/>
            <person name="Keeble-Gagnere G."/>
            <person name="Wang J."/>
            <person name="Hirakawa H."/>
            <person name="Shirasawa K."/>
            <person name="Vercoe P."/>
            <person name="Stefanova K."/>
            <person name="Durmic Z."/>
            <person name="Nichols P."/>
            <person name="Revell C."/>
            <person name="Isobe S.N."/>
            <person name="Edwards D."/>
            <person name="Erskine W."/>
        </authorList>
    </citation>
    <scope>NUCLEOTIDE SEQUENCE [LARGE SCALE GENOMIC DNA]</scope>
    <source>
        <strain evidence="4">cv. Daliak</strain>
    </source>
</reference>
<keyword evidence="1" id="KW-0812">Transmembrane</keyword>
<evidence type="ECO:0000256" key="1">
    <source>
        <dbReference type="SAM" id="Phobius"/>
    </source>
</evidence>
<feature type="transmembrane region" description="Helical" evidence="1">
    <location>
        <begin position="836"/>
        <end position="856"/>
    </location>
</feature>
<dbReference type="PANTHER" id="PTHR33116">
    <property type="entry name" value="REVERSE TRANSCRIPTASE ZINC-BINDING DOMAIN-CONTAINING PROTEIN-RELATED-RELATED"/>
    <property type="match status" value="1"/>
</dbReference>
<proteinExistence type="predicted"/>
<dbReference type="Gene3D" id="3.60.10.10">
    <property type="entry name" value="Endonuclease/exonuclease/phosphatase"/>
    <property type="match status" value="1"/>
</dbReference>
<dbReference type="SUPFAM" id="SSF56672">
    <property type="entry name" value="DNA/RNA polymerases"/>
    <property type="match status" value="1"/>
</dbReference>
<dbReference type="PROSITE" id="PS50878">
    <property type="entry name" value="RT_POL"/>
    <property type="match status" value="1"/>
</dbReference>
<dbReference type="Pfam" id="PF13966">
    <property type="entry name" value="zf-RVT"/>
    <property type="match status" value="1"/>
</dbReference>
<keyword evidence="1" id="KW-1133">Transmembrane helix</keyword>
<dbReference type="CDD" id="cd01650">
    <property type="entry name" value="RT_nLTR_like"/>
    <property type="match status" value="1"/>
</dbReference>
<evidence type="ECO:0000313" key="3">
    <source>
        <dbReference type="EMBL" id="GAU22999.1"/>
    </source>
</evidence>
<dbReference type="InterPro" id="IPR036691">
    <property type="entry name" value="Endo/exonu/phosph_ase_sf"/>
</dbReference>
<dbReference type="InterPro" id="IPR026960">
    <property type="entry name" value="RVT-Znf"/>
</dbReference>
<feature type="domain" description="Reverse transcriptase" evidence="2">
    <location>
        <begin position="233"/>
        <end position="500"/>
    </location>
</feature>
<dbReference type="InterPro" id="IPR043502">
    <property type="entry name" value="DNA/RNA_pol_sf"/>
</dbReference>
<protein>
    <recommendedName>
        <fullName evidence="2">Reverse transcriptase domain-containing protein</fullName>
    </recommendedName>
</protein>
<evidence type="ECO:0000259" key="2">
    <source>
        <dbReference type="PROSITE" id="PS50878"/>
    </source>
</evidence>
<dbReference type="OrthoDB" id="1743609at2759"/>
<evidence type="ECO:0000313" key="4">
    <source>
        <dbReference type="Proteomes" id="UP000242715"/>
    </source>
</evidence>
<dbReference type="Pfam" id="PF00078">
    <property type="entry name" value="RVT_1"/>
    <property type="match status" value="1"/>
</dbReference>
<dbReference type="InterPro" id="IPR000477">
    <property type="entry name" value="RT_dom"/>
</dbReference>
<dbReference type="PANTHER" id="PTHR33116:SF78">
    <property type="entry name" value="OS12G0587133 PROTEIN"/>
    <property type="match status" value="1"/>
</dbReference>
<dbReference type="Proteomes" id="UP000242715">
    <property type="component" value="Unassembled WGS sequence"/>
</dbReference>
<sequence>MTGGKKVCVCGDFNVVRSNEERRSMRQGSRPSDQVSFNQFIEVNDLVDLPWSGRRFTWYKGDGLSMSRIDRFLLSEEWCLEWPNCEQQAQLRGLSDHCPLSLSVDEVNWGPRPLRMLKCWQDVPGYKQFVNVPGRIDSLKDRLSVLDCKGEEEGLTVGEVLELHGITSDIHSLTRMNTSICWQQARLLWLREGDANSKPGVDDLQFHTLSFAEGGGLVKLFSIEEVRATVWDCDSYKSPGPDGIHFGFLKEFWGDMKDDVMRFLNEFHRNGKLTKGCGSVISEFQSAFVKERQILDGILIANEVVDDARKLHKELILFKVDFEKTYDSVDWGYLETVMRQMAFPTLWRKWIRECVSTATASVLVNGSPTDEFPLERGLRQGDPLSPFMFLLAAEGLNVMMQAMIQSSLFTGYSIGTKLPTLVSHHQFADDTLLLGAKSWANVCALRAVLVLFEAVSGLKVNFHKSMLVGVNIIESWLAEAACVLGCRVGVVPFMYLGLPIGGEPRLLLKSVLTSLPVYALSFFKAPSGIISSIESLLTNFFWGGCEDKRKIPWISWNIVCLRKEDGGLGVRQLREFNVALLGKWCWRALVDKTGLWYRVLAARYGEHAGRVREGGRNRSTWWKEIVRLRDAEGDEEEMGWFAAGVERRVGNGVDTLFWTDPWLGGVPLSVRFRRMFDLSQHKLRTVAEMRELRWGEGGAALLWRSQLWVWEEELVAECRGLLSNTILQTHEADKWVWRHDPGGGYTVRGAYNLLTRTDMGVDEVPTDLIWHKQVPSKVSVLAWRLLRNRLPTKDNLVRRHIITPDAHFCVTGCGEVETAQHLFLSCPIFAPMWSSLRAWVGISCNFFGYAVFGWCAKSRIIDFSRQRKVQFTRC</sequence>
<keyword evidence="4" id="KW-1185">Reference proteome</keyword>
<gene>
    <name evidence="3" type="ORF">TSUD_98280</name>
</gene>
<accession>A0A2Z6MVJ6</accession>